<evidence type="ECO:0000259" key="1">
    <source>
        <dbReference type="Pfam" id="PF20613"/>
    </source>
</evidence>
<gene>
    <name evidence="2" type="ORF">U2F49_00125</name>
</gene>
<dbReference type="EMBL" id="JAXOTW010000001">
    <property type="protein sequence ID" value="MDZ5474714.1"/>
    <property type="molecule type" value="Genomic_DNA"/>
</dbReference>
<organism evidence="2 3">
    <name type="scientific">Bacillus thuringiensis</name>
    <dbReference type="NCBI Taxonomy" id="1428"/>
    <lineage>
        <taxon>Bacteria</taxon>
        <taxon>Bacillati</taxon>
        <taxon>Bacillota</taxon>
        <taxon>Bacilli</taxon>
        <taxon>Bacillales</taxon>
        <taxon>Bacillaceae</taxon>
        <taxon>Bacillus</taxon>
        <taxon>Bacillus cereus group</taxon>
    </lineage>
</organism>
<keyword evidence="2" id="KW-0808">Transferase</keyword>
<keyword evidence="2" id="KW-0418">Kinase</keyword>
<accession>A0AAW9IZF8</accession>
<dbReference type="GO" id="GO:0016301">
    <property type="term" value="F:kinase activity"/>
    <property type="evidence" value="ECO:0007669"/>
    <property type="project" value="UniProtKB-KW"/>
</dbReference>
<protein>
    <submittedName>
        <fullName evidence="2">HipA family kinase</fullName>
    </submittedName>
</protein>
<sequence>MQMVTAKIAHKEITNGVTKPYIITCDDSEQYVVKFKENPEGKRVLANEYVCAKIAEILELPLATPSLVQVNDTFIQDFGEQVSEHTEENVTTGLHFGTKMIKKAYQINGAGMLKLAKNIECIPDIILFDQLVCNCDRECNGGNLLFDQSKMEIVVLDHTHAFDIGPLWDEHSLEYKIGEDFRPLQPDGYVYRKLIPYVNGNNPFNSILEKMGRLNSNSLWDIISNIPAEWEVSSAQKEKLLEYLEDRLHRIETALPVLKPGLPYWKGGS</sequence>
<evidence type="ECO:0000313" key="3">
    <source>
        <dbReference type="Proteomes" id="UP001292252"/>
    </source>
</evidence>
<name>A0AAW9IZF8_BACTU</name>
<dbReference type="Proteomes" id="UP001292252">
    <property type="component" value="Unassembled WGS sequence"/>
</dbReference>
<proteinExistence type="predicted"/>
<dbReference type="AlphaFoldDB" id="A0AAW9IZF8"/>
<reference evidence="2" key="1">
    <citation type="submission" date="2023-12" db="EMBL/GenBank/DDBJ databases">
        <title>Genome sequence of Bacillus thuringiensis strain SS10.</title>
        <authorList>
            <person name="Rouis S."/>
        </authorList>
    </citation>
    <scope>NUCLEOTIDE SEQUENCE</scope>
    <source>
        <strain evidence="2">SS10</strain>
    </source>
</reference>
<dbReference type="InterPro" id="IPR046748">
    <property type="entry name" value="HipA_2"/>
</dbReference>
<dbReference type="RefSeq" id="WP_153598987.1">
    <property type="nucleotide sequence ID" value="NZ_JAXOTW010000001.1"/>
</dbReference>
<feature type="domain" description="HipA-like kinase" evidence="1">
    <location>
        <begin position="11"/>
        <end position="252"/>
    </location>
</feature>
<evidence type="ECO:0000313" key="2">
    <source>
        <dbReference type="EMBL" id="MDZ5474714.1"/>
    </source>
</evidence>
<comment type="caution">
    <text evidence="2">The sequence shown here is derived from an EMBL/GenBank/DDBJ whole genome shotgun (WGS) entry which is preliminary data.</text>
</comment>
<dbReference type="Pfam" id="PF20613">
    <property type="entry name" value="HipA_2"/>
    <property type="match status" value="1"/>
</dbReference>